<sequence length="67" mass="7277">MDRLRSNGDDGDGDVAGGGCRKSSGNVRRCSNQPTLCKELEANKHGHINAHVEWGNKLKIELFTGIL</sequence>
<accession>W2SU05</accession>
<protein>
    <submittedName>
        <fullName evidence="2">Uncharacterized protein</fullName>
    </submittedName>
</protein>
<evidence type="ECO:0000256" key="1">
    <source>
        <dbReference type="SAM" id="MobiDB-lite"/>
    </source>
</evidence>
<organism evidence="2 3">
    <name type="scientific">Necator americanus</name>
    <name type="common">Human hookworm</name>
    <dbReference type="NCBI Taxonomy" id="51031"/>
    <lineage>
        <taxon>Eukaryota</taxon>
        <taxon>Metazoa</taxon>
        <taxon>Ecdysozoa</taxon>
        <taxon>Nematoda</taxon>
        <taxon>Chromadorea</taxon>
        <taxon>Rhabditida</taxon>
        <taxon>Rhabditina</taxon>
        <taxon>Rhabditomorpha</taxon>
        <taxon>Strongyloidea</taxon>
        <taxon>Ancylostomatidae</taxon>
        <taxon>Bunostominae</taxon>
        <taxon>Necator</taxon>
    </lineage>
</organism>
<reference evidence="3" key="1">
    <citation type="journal article" date="2014" name="Nat. Genet.">
        <title>Genome of the human hookworm Necator americanus.</title>
        <authorList>
            <person name="Tang Y.T."/>
            <person name="Gao X."/>
            <person name="Rosa B.A."/>
            <person name="Abubucker S."/>
            <person name="Hallsworth-Pepin K."/>
            <person name="Martin J."/>
            <person name="Tyagi R."/>
            <person name="Heizer E."/>
            <person name="Zhang X."/>
            <person name="Bhonagiri-Palsikar V."/>
            <person name="Minx P."/>
            <person name="Warren W.C."/>
            <person name="Wang Q."/>
            <person name="Zhan B."/>
            <person name="Hotez P.J."/>
            <person name="Sternberg P.W."/>
            <person name="Dougall A."/>
            <person name="Gaze S.T."/>
            <person name="Mulvenna J."/>
            <person name="Sotillo J."/>
            <person name="Ranganathan S."/>
            <person name="Rabelo E.M."/>
            <person name="Wilson R.K."/>
            <person name="Felgner P.L."/>
            <person name="Bethony J."/>
            <person name="Hawdon J.M."/>
            <person name="Gasser R.B."/>
            <person name="Loukas A."/>
            <person name="Mitreva M."/>
        </authorList>
    </citation>
    <scope>NUCLEOTIDE SEQUENCE [LARGE SCALE GENOMIC DNA]</scope>
</reference>
<evidence type="ECO:0000313" key="3">
    <source>
        <dbReference type="Proteomes" id="UP000053676"/>
    </source>
</evidence>
<gene>
    <name evidence="2" type="ORF">NECAME_18983</name>
</gene>
<proteinExistence type="predicted"/>
<dbReference type="AlphaFoldDB" id="W2SU05"/>
<dbReference type="EMBL" id="KI665352">
    <property type="protein sequence ID" value="ETN72182.1"/>
    <property type="molecule type" value="Genomic_DNA"/>
</dbReference>
<dbReference type="Proteomes" id="UP000053676">
    <property type="component" value="Unassembled WGS sequence"/>
</dbReference>
<evidence type="ECO:0000313" key="2">
    <source>
        <dbReference type="EMBL" id="ETN72182.1"/>
    </source>
</evidence>
<keyword evidence="3" id="KW-1185">Reference proteome</keyword>
<feature type="region of interest" description="Disordered" evidence="1">
    <location>
        <begin position="1"/>
        <end position="30"/>
    </location>
</feature>
<name>W2SU05_NECAM</name>
<dbReference type="KEGG" id="nai:NECAME_18983"/>